<dbReference type="Proteomes" id="UP001055879">
    <property type="component" value="Linkage Group LG05"/>
</dbReference>
<protein>
    <submittedName>
        <fullName evidence="1">Uncharacterized protein</fullName>
    </submittedName>
</protein>
<proteinExistence type="predicted"/>
<evidence type="ECO:0000313" key="1">
    <source>
        <dbReference type="EMBL" id="KAI3729696.1"/>
    </source>
</evidence>
<organism evidence="1 2">
    <name type="scientific">Arctium lappa</name>
    <name type="common">Greater burdock</name>
    <name type="synonym">Lappa major</name>
    <dbReference type="NCBI Taxonomy" id="4217"/>
    <lineage>
        <taxon>Eukaryota</taxon>
        <taxon>Viridiplantae</taxon>
        <taxon>Streptophyta</taxon>
        <taxon>Embryophyta</taxon>
        <taxon>Tracheophyta</taxon>
        <taxon>Spermatophyta</taxon>
        <taxon>Magnoliopsida</taxon>
        <taxon>eudicotyledons</taxon>
        <taxon>Gunneridae</taxon>
        <taxon>Pentapetalae</taxon>
        <taxon>asterids</taxon>
        <taxon>campanulids</taxon>
        <taxon>Asterales</taxon>
        <taxon>Asteraceae</taxon>
        <taxon>Carduoideae</taxon>
        <taxon>Cardueae</taxon>
        <taxon>Arctiinae</taxon>
        <taxon>Arctium</taxon>
    </lineage>
</organism>
<reference evidence="2" key="1">
    <citation type="journal article" date="2022" name="Mol. Ecol. Resour.">
        <title>The genomes of chicory, endive, great burdock and yacon provide insights into Asteraceae palaeo-polyploidization history and plant inulin production.</title>
        <authorList>
            <person name="Fan W."/>
            <person name="Wang S."/>
            <person name="Wang H."/>
            <person name="Wang A."/>
            <person name="Jiang F."/>
            <person name="Liu H."/>
            <person name="Zhao H."/>
            <person name="Xu D."/>
            <person name="Zhang Y."/>
        </authorList>
    </citation>
    <scope>NUCLEOTIDE SEQUENCE [LARGE SCALE GENOMIC DNA]</scope>
    <source>
        <strain evidence="2">cv. Niubang</strain>
    </source>
</reference>
<dbReference type="EMBL" id="CM042051">
    <property type="protein sequence ID" value="KAI3729696.1"/>
    <property type="molecule type" value="Genomic_DNA"/>
</dbReference>
<keyword evidence="2" id="KW-1185">Reference proteome</keyword>
<evidence type="ECO:0000313" key="2">
    <source>
        <dbReference type="Proteomes" id="UP001055879"/>
    </source>
</evidence>
<accession>A0ACB9C5Y9</accession>
<comment type="caution">
    <text evidence="1">The sequence shown here is derived from an EMBL/GenBank/DDBJ whole genome shotgun (WGS) entry which is preliminary data.</text>
</comment>
<name>A0ACB9C5Y9_ARCLA</name>
<sequence>MKEEKERGIKEAEERMNQLPLHKRPNRSSEKTVVAKGKSLSTNSSSSSKEYENVDSSTTPQEVFVGTGSAPSGKPRQFITTAVGEHFELLAGQKLIMEKGFDPKFLNANPFVKGGVKNQDWSSLVAANRKANSSFVREFYTEAASRKNTKVKGTTKEDEDEIVTTLVVEGKMWEIDGKRKCIPANYLTTMVADSQEGKSTLPMSHYCITNRCWSAHCTRGCLMTSATTNSALTLKKMKQIHASQNGDISATATPAGTGTTQINL</sequence>
<reference evidence="1 2" key="2">
    <citation type="journal article" date="2022" name="Mol. Ecol. Resour.">
        <title>The genomes of chicory, endive, great burdock and yacon provide insights into Asteraceae paleo-polyploidization history and plant inulin production.</title>
        <authorList>
            <person name="Fan W."/>
            <person name="Wang S."/>
            <person name="Wang H."/>
            <person name="Wang A."/>
            <person name="Jiang F."/>
            <person name="Liu H."/>
            <person name="Zhao H."/>
            <person name="Xu D."/>
            <person name="Zhang Y."/>
        </authorList>
    </citation>
    <scope>NUCLEOTIDE SEQUENCE [LARGE SCALE GENOMIC DNA]</scope>
    <source>
        <strain evidence="2">cv. Niubang</strain>
    </source>
</reference>
<gene>
    <name evidence="1" type="ORF">L6452_18359</name>
</gene>